<evidence type="ECO:0000259" key="9">
    <source>
        <dbReference type="Pfam" id="PF06814"/>
    </source>
</evidence>
<dbReference type="InterPro" id="IPR053937">
    <property type="entry name" value="GOST_TM"/>
</dbReference>
<evidence type="ECO:0000256" key="3">
    <source>
        <dbReference type="ARBA" id="ARBA00022729"/>
    </source>
</evidence>
<organism evidence="10 11">
    <name type="scientific">Anaeramoeba flamelloides</name>
    <dbReference type="NCBI Taxonomy" id="1746091"/>
    <lineage>
        <taxon>Eukaryota</taxon>
        <taxon>Metamonada</taxon>
        <taxon>Anaeramoebidae</taxon>
        <taxon>Anaeramoeba</taxon>
    </lineage>
</organism>
<dbReference type="Pfam" id="PF06814">
    <property type="entry name" value="GOST_TM"/>
    <property type="match status" value="1"/>
</dbReference>
<dbReference type="GO" id="GO:0016020">
    <property type="term" value="C:membrane"/>
    <property type="evidence" value="ECO:0007669"/>
    <property type="project" value="UniProtKB-SubCell"/>
</dbReference>
<evidence type="ECO:0000313" key="11">
    <source>
        <dbReference type="Proteomes" id="UP001146793"/>
    </source>
</evidence>
<keyword evidence="2 7" id="KW-0812">Transmembrane</keyword>
<dbReference type="PANTHER" id="PTHR21229:SF2">
    <property type="entry name" value="RE59932P"/>
    <property type="match status" value="1"/>
</dbReference>
<dbReference type="PANTHER" id="PTHR21229">
    <property type="entry name" value="LUNG SEVEN TRANSMEMBRANE RECEPTOR"/>
    <property type="match status" value="1"/>
</dbReference>
<evidence type="ECO:0000313" key="10">
    <source>
        <dbReference type="EMBL" id="KAJ3437504.1"/>
    </source>
</evidence>
<feature type="signal peptide" evidence="8">
    <location>
        <begin position="1"/>
        <end position="23"/>
    </location>
</feature>
<feature type="transmembrane region" description="Helical" evidence="7">
    <location>
        <begin position="159"/>
        <end position="179"/>
    </location>
</feature>
<evidence type="ECO:0000256" key="8">
    <source>
        <dbReference type="SAM" id="SignalP"/>
    </source>
</evidence>
<sequence>MSKISLQFLVIILLLLILCTTRIQKLTVENDNCNNHFLLDFGFQERGIFKIQVDYVLLDPPPNQMKTLLPIGFIADSTSGISEEDPSCSLLLQPNNESIFSIRKTQEDWKRGFTFQTVMNETKLYSIWYSNCYQDLPLSTYEITLNLKNPNSYLSAGEIPLPTIYILFFVIYLLLFVSWQMFLKKKAGKKYKIHSLMTVLLIAKSLSIFSKSVEYYLISSTGKSKGADIAYYIFHFLKGVLLFAVIILIASGWSFIKETLSSLDKKFFFVIIFCQILANIGIIIIEETIPGAKILKYVDIICIGCIIFRIMGTMNQLKRASEVGGKNSENLKKLRMFKEFYLVTIGYIYLTRIILIIFEQILPFRFTWLSQFFEELFTFIFYFYVGYRFRPVKDSLYHQLSNSTGSENGQVINLEQINDENETIKRVKHSQDDDFIEDDDGDNMFQKTEEEKNNTSGESNFDEI</sequence>
<feature type="transmembrane region" description="Helical" evidence="7">
    <location>
        <begin position="368"/>
        <end position="387"/>
    </location>
</feature>
<keyword evidence="5 7" id="KW-0472">Membrane</keyword>
<dbReference type="InterPro" id="IPR009637">
    <property type="entry name" value="GPR107/GPR108-like"/>
</dbReference>
<feature type="region of interest" description="Disordered" evidence="6">
    <location>
        <begin position="429"/>
        <end position="464"/>
    </location>
</feature>
<feature type="transmembrane region" description="Helical" evidence="7">
    <location>
        <begin position="191"/>
        <end position="209"/>
    </location>
</feature>
<dbReference type="AlphaFoldDB" id="A0AAV7Z6P4"/>
<feature type="compositionally biased region" description="Polar residues" evidence="6">
    <location>
        <begin position="454"/>
        <end position="464"/>
    </location>
</feature>
<feature type="transmembrane region" description="Helical" evidence="7">
    <location>
        <begin position="291"/>
        <end position="311"/>
    </location>
</feature>
<evidence type="ECO:0000256" key="1">
    <source>
        <dbReference type="ARBA" id="ARBA00004141"/>
    </source>
</evidence>
<proteinExistence type="predicted"/>
<feature type="transmembrane region" description="Helical" evidence="7">
    <location>
        <begin position="229"/>
        <end position="255"/>
    </location>
</feature>
<feature type="compositionally biased region" description="Acidic residues" evidence="6">
    <location>
        <begin position="433"/>
        <end position="442"/>
    </location>
</feature>
<reference evidence="10" key="1">
    <citation type="submission" date="2022-08" db="EMBL/GenBank/DDBJ databases">
        <title>Novel sulphate-reducing endosymbionts in the free-living metamonad Anaeramoeba.</title>
        <authorList>
            <person name="Jerlstrom-Hultqvist J."/>
            <person name="Cepicka I."/>
            <person name="Gallot-Lavallee L."/>
            <person name="Salas-Leiva D."/>
            <person name="Curtis B.A."/>
            <person name="Zahonova K."/>
            <person name="Pipaliya S."/>
            <person name="Dacks J."/>
            <person name="Roger A.J."/>
        </authorList>
    </citation>
    <scope>NUCLEOTIDE SEQUENCE</scope>
    <source>
        <strain evidence="10">Busselton2</strain>
    </source>
</reference>
<feature type="domain" description="GOST seven transmembrane" evidence="9">
    <location>
        <begin position="160"/>
        <end position="395"/>
    </location>
</feature>
<keyword evidence="3 8" id="KW-0732">Signal</keyword>
<protein>
    <recommendedName>
        <fullName evidence="9">GOST seven transmembrane domain-containing protein</fullName>
    </recommendedName>
</protein>
<evidence type="ECO:0000256" key="4">
    <source>
        <dbReference type="ARBA" id="ARBA00022989"/>
    </source>
</evidence>
<evidence type="ECO:0000256" key="5">
    <source>
        <dbReference type="ARBA" id="ARBA00023136"/>
    </source>
</evidence>
<evidence type="ECO:0000256" key="2">
    <source>
        <dbReference type="ARBA" id="ARBA00022692"/>
    </source>
</evidence>
<dbReference type="GO" id="GO:0005794">
    <property type="term" value="C:Golgi apparatus"/>
    <property type="evidence" value="ECO:0007669"/>
    <property type="project" value="TreeGrafter"/>
</dbReference>
<keyword evidence="4 7" id="KW-1133">Transmembrane helix</keyword>
<feature type="transmembrane region" description="Helical" evidence="7">
    <location>
        <begin position="267"/>
        <end position="285"/>
    </location>
</feature>
<evidence type="ECO:0000256" key="6">
    <source>
        <dbReference type="SAM" id="MobiDB-lite"/>
    </source>
</evidence>
<comment type="caution">
    <text evidence="10">The sequence shown here is derived from an EMBL/GenBank/DDBJ whole genome shotgun (WGS) entry which is preliminary data.</text>
</comment>
<gene>
    <name evidence="10" type="ORF">M0812_16667</name>
</gene>
<feature type="chain" id="PRO_5043597094" description="GOST seven transmembrane domain-containing protein" evidence="8">
    <location>
        <begin position="24"/>
        <end position="464"/>
    </location>
</feature>
<dbReference type="Proteomes" id="UP001146793">
    <property type="component" value="Unassembled WGS sequence"/>
</dbReference>
<comment type="subcellular location">
    <subcellularLocation>
        <location evidence="1">Membrane</location>
        <topology evidence="1">Multi-pass membrane protein</topology>
    </subcellularLocation>
</comment>
<evidence type="ECO:0000256" key="7">
    <source>
        <dbReference type="SAM" id="Phobius"/>
    </source>
</evidence>
<feature type="transmembrane region" description="Helical" evidence="7">
    <location>
        <begin position="340"/>
        <end position="362"/>
    </location>
</feature>
<name>A0AAV7Z6P4_9EUKA</name>
<accession>A0AAV7Z6P4</accession>
<dbReference type="EMBL" id="JANTQA010000033">
    <property type="protein sequence ID" value="KAJ3437504.1"/>
    <property type="molecule type" value="Genomic_DNA"/>
</dbReference>